<reference evidence="1 2" key="1">
    <citation type="submission" date="2016-07" db="EMBL/GenBank/DDBJ databases">
        <title>Caryophanon latum genome sequencing.</title>
        <authorList>
            <person name="Verma A."/>
            <person name="Pal Y."/>
            <person name="Krishnamurthi S."/>
        </authorList>
    </citation>
    <scope>NUCLEOTIDE SEQUENCE [LARGE SCALE GENOMIC DNA]</scope>
    <source>
        <strain evidence="1 2">DSM 14151</strain>
    </source>
</reference>
<keyword evidence="2" id="KW-1185">Reference proteome</keyword>
<evidence type="ECO:0000313" key="2">
    <source>
        <dbReference type="Proteomes" id="UP000093482"/>
    </source>
</evidence>
<dbReference type="RefSeq" id="WP_066466480.1">
    <property type="nucleotide sequence ID" value="NZ_MATO01000078.1"/>
</dbReference>
<dbReference type="OrthoDB" id="9963231at2"/>
<sequence length="147" mass="16888">MVLAIDNRNDLFNTQNKLTRLYLTQELICLKESIISLNPSSGDSKELITFKNLLESGKAHDEGIFKIFSFLDTAEVYSLINKSLTTEQLLNHSFKENVESLLLKLDNLTSLNEDDKSTLINFLSNLINNLKSHDTNNDQNTRNFFDW</sequence>
<dbReference type="EMBL" id="MATO01000078">
    <property type="protein sequence ID" value="OCS84407.1"/>
    <property type="molecule type" value="Genomic_DNA"/>
</dbReference>
<organism evidence="1 2">
    <name type="scientific">Caryophanon latum</name>
    <dbReference type="NCBI Taxonomy" id="33977"/>
    <lineage>
        <taxon>Bacteria</taxon>
        <taxon>Bacillati</taxon>
        <taxon>Bacillota</taxon>
        <taxon>Bacilli</taxon>
        <taxon>Bacillales</taxon>
        <taxon>Caryophanaceae</taxon>
        <taxon>Caryophanon</taxon>
    </lineage>
</organism>
<dbReference type="AlphaFoldDB" id="A0A1C0YB45"/>
<gene>
    <name evidence="1" type="ORF">A6K76_03190</name>
</gene>
<name>A0A1C0YB45_9BACL</name>
<protein>
    <submittedName>
        <fullName evidence="1">Uncharacterized protein</fullName>
    </submittedName>
</protein>
<accession>A0A1C0YB45</accession>
<proteinExistence type="predicted"/>
<evidence type="ECO:0000313" key="1">
    <source>
        <dbReference type="EMBL" id="OCS84407.1"/>
    </source>
</evidence>
<dbReference type="Proteomes" id="UP000093482">
    <property type="component" value="Unassembled WGS sequence"/>
</dbReference>
<comment type="caution">
    <text evidence="1">The sequence shown here is derived from an EMBL/GenBank/DDBJ whole genome shotgun (WGS) entry which is preliminary data.</text>
</comment>